<gene>
    <name evidence="1" type="ORF">BP5553_05200</name>
</gene>
<reference evidence="1 2" key="1">
    <citation type="journal article" date="2018" name="IMA Fungus">
        <title>IMA Genome-F 9: Draft genome sequence of Annulohypoxylon stygium, Aspergillus mulundensis, Berkeleyomyces basicola (syn. Thielaviopsis basicola), Ceratocystis smalleyi, two Cercospora beticola strains, Coleophoma cylindrospora, Fusarium fracticaudum, Phialophora cf. hyalina, and Morchella septimelata.</title>
        <authorList>
            <person name="Wingfield B.D."/>
            <person name="Bills G.F."/>
            <person name="Dong Y."/>
            <person name="Huang W."/>
            <person name="Nel W.J."/>
            <person name="Swalarsk-Parry B.S."/>
            <person name="Vaghefi N."/>
            <person name="Wilken P.M."/>
            <person name="An Z."/>
            <person name="de Beer Z.W."/>
            <person name="De Vos L."/>
            <person name="Chen L."/>
            <person name="Duong T.A."/>
            <person name="Gao Y."/>
            <person name="Hammerbacher A."/>
            <person name="Kikkert J.R."/>
            <person name="Li Y."/>
            <person name="Li H."/>
            <person name="Li K."/>
            <person name="Li Q."/>
            <person name="Liu X."/>
            <person name="Ma X."/>
            <person name="Naidoo K."/>
            <person name="Pethybridge S.J."/>
            <person name="Sun J."/>
            <person name="Steenkamp E.T."/>
            <person name="van der Nest M.A."/>
            <person name="van Wyk S."/>
            <person name="Wingfield M.J."/>
            <person name="Xiong C."/>
            <person name="Yue Q."/>
            <person name="Zhang X."/>
        </authorList>
    </citation>
    <scope>NUCLEOTIDE SEQUENCE [LARGE SCALE GENOMIC DNA]</scope>
    <source>
        <strain evidence="1 2">BP 5553</strain>
    </source>
</reference>
<dbReference type="GO" id="GO:0005737">
    <property type="term" value="C:cytoplasm"/>
    <property type="evidence" value="ECO:0007669"/>
    <property type="project" value="TreeGrafter"/>
</dbReference>
<sequence length="194" mass="21191">MATPTSTTPINPSNPEMRSHLLSHYSTLLSTFSTSPSKFKILTSLPHISPTSTTPPPPPPKTLYVLDSSFNPPTLAHLHIARTALLQDNLPPSPTTRKHILLLLATTNADKKDPTPASFPQRLCMLRLLAEELISEFPSKPSEQAAGSARLTVDIGVTKQPYFIDKSISILEEGASYNQDTEQVHLLGYDTLVP</sequence>
<dbReference type="AlphaFoldDB" id="A0A370TQG6"/>
<dbReference type="PANTHER" id="PTHR31285:SF0">
    <property type="entry name" value="NICOTINAMIDE MONONUCLEOTIDE ADENYLYLTRANSFERASE"/>
    <property type="match status" value="1"/>
</dbReference>
<protein>
    <recommendedName>
        <fullName evidence="3">Cytidyltransferase-like domain-containing protein</fullName>
    </recommendedName>
</protein>
<dbReference type="Gene3D" id="3.40.50.620">
    <property type="entry name" value="HUPs"/>
    <property type="match status" value="1"/>
</dbReference>
<name>A0A370TQG6_9HELO</name>
<dbReference type="GeneID" id="43598049"/>
<dbReference type="PANTHER" id="PTHR31285">
    <property type="entry name" value="NICOTINAMIDE MONONUCLEOTIDE ADENYLYLTRANSFERASE"/>
    <property type="match status" value="1"/>
</dbReference>
<dbReference type="STRING" id="2656787.A0A370TQG6"/>
<dbReference type="GO" id="GO:0016887">
    <property type="term" value="F:ATP hydrolysis activity"/>
    <property type="evidence" value="ECO:0007669"/>
    <property type="project" value="TreeGrafter"/>
</dbReference>
<proteinExistence type="predicted"/>
<dbReference type="GO" id="GO:0005634">
    <property type="term" value="C:nucleus"/>
    <property type="evidence" value="ECO:0007669"/>
    <property type="project" value="TreeGrafter"/>
</dbReference>
<evidence type="ECO:0000313" key="2">
    <source>
        <dbReference type="Proteomes" id="UP000254866"/>
    </source>
</evidence>
<dbReference type="OrthoDB" id="5591297at2759"/>
<dbReference type="EMBL" id="NPIC01000003">
    <property type="protein sequence ID" value="RDL37767.1"/>
    <property type="molecule type" value="Genomic_DNA"/>
</dbReference>
<evidence type="ECO:0000313" key="1">
    <source>
        <dbReference type="EMBL" id="RDL37767.1"/>
    </source>
</evidence>
<dbReference type="InterPro" id="IPR014729">
    <property type="entry name" value="Rossmann-like_a/b/a_fold"/>
</dbReference>
<dbReference type="Proteomes" id="UP000254866">
    <property type="component" value="Unassembled WGS sequence"/>
</dbReference>
<organism evidence="1 2">
    <name type="scientific">Venustampulla echinocandica</name>
    <dbReference type="NCBI Taxonomy" id="2656787"/>
    <lineage>
        <taxon>Eukaryota</taxon>
        <taxon>Fungi</taxon>
        <taxon>Dikarya</taxon>
        <taxon>Ascomycota</taxon>
        <taxon>Pezizomycotina</taxon>
        <taxon>Leotiomycetes</taxon>
        <taxon>Helotiales</taxon>
        <taxon>Pleuroascaceae</taxon>
        <taxon>Venustampulla</taxon>
    </lineage>
</organism>
<evidence type="ECO:0008006" key="3">
    <source>
        <dbReference type="Google" id="ProtNLM"/>
    </source>
</evidence>
<dbReference type="RefSeq" id="XP_031870423.1">
    <property type="nucleotide sequence ID" value="XM_032013823.1"/>
</dbReference>
<dbReference type="SUPFAM" id="SSF52374">
    <property type="entry name" value="Nucleotidylyl transferase"/>
    <property type="match status" value="1"/>
</dbReference>
<accession>A0A370TQG6</accession>
<keyword evidence="2" id="KW-1185">Reference proteome</keyword>
<dbReference type="GO" id="GO:0000309">
    <property type="term" value="F:nicotinamide-nucleotide adenylyltransferase activity"/>
    <property type="evidence" value="ECO:0007669"/>
    <property type="project" value="TreeGrafter"/>
</dbReference>
<comment type="caution">
    <text evidence="1">The sequence shown here is derived from an EMBL/GenBank/DDBJ whole genome shotgun (WGS) entry which is preliminary data.</text>
</comment>